<dbReference type="Proteomes" id="UP000523863">
    <property type="component" value="Unassembled WGS sequence"/>
</dbReference>
<gene>
    <name evidence="1" type="ORF">BKA12_001423</name>
</gene>
<accession>A0A7W8YB75</accession>
<sequence>MPSGVARFAFKGSLHSRRSPTQALRRNISYYVVGVTKVAIQIT</sequence>
<protein>
    <submittedName>
        <fullName evidence="1">Uncharacterized protein</fullName>
    </submittedName>
</protein>
<proteinExistence type="predicted"/>
<reference evidence="1 2" key="1">
    <citation type="submission" date="2020-08" db="EMBL/GenBank/DDBJ databases">
        <title>Sequencing the genomes of 1000 actinobacteria strains.</title>
        <authorList>
            <person name="Klenk H.-P."/>
        </authorList>
    </citation>
    <scope>NUCLEOTIDE SEQUENCE [LARGE SCALE GENOMIC DNA]</scope>
    <source>
        <strain evidence="1 2">DSM 23694</strain>
    </source>
</reference>
<keyword evidence="2" id="KW-1185">Reference proteome</keyword>
<dbReference type="AlphaFoldDB" id="A0A7W8YB75"/>
<evidence type="ECO:0000313" key="2">
    <source>
        <dbReference type="Proteomes" id="UP000523863"/>
    </source>
</evidence>
<dbReference type="EMBL" id="JACHBL010000001">
    <property type="protein sequence ID" value="MBB5598343.1"/>
    <property type="molecule type" value="Genomic_DNA"/>
</dbReference>
<comment type="caution">
    <text evidence="1">The sequence shown here is derived from an EMBL/GenBank/DDBJ whole genome shotgun (WGS) entry which is preliminary data.</text>
</comment>
<name>A0A7W8YB75_9MICC</name>
<organism evidence="1 2">
    <name type="scientific">Neomicrococcus lactis</name>
    <dbReference type="NCBI Taxonomy" id="732241"/>
    <lineage>
        <taxon>Bacteria</taxon>
        <taxon>Bacillati</taxon>
        <taxon>Actinomycetota</taxon>
        <taxon>Actinomycetes</taxon>
        <taxon>Micrococcales</taxon>
        <taxon>Micrococcaceae</taxon>
        <taxon>Neomicrococcus</taxon>
    </lineage>
</organism>
<evidence type="ECO:0000313" key="1">
    <source>
        <dbReference type="EMBL" id="MBB5598343.1"/>
    </source>
</evidence>